<dbReference type="Proteomes" id="UP000324358">
    <property type="component" value="Unassembled WGS sequence"/>
</dbReference>
<dbReference type="OrthoDB" id="9906941at2"/>
<feature type="chain" id="PRO_5022667331" description="DUF4468 domain-containing protein" evidence="1">
    <location>
        <begin position="19"/>
        <end position="171"/>
    </location>
</feature>
<name>A0A5D0QK52_9FLAO</name>
<dbReference type="EMBL" id="VSKL01000012">
    <property type="protein sequence ID" value="TYB69483.1"/>
    <property type="molecule type" value="Genomic_DNA"/>
</dbReference>
<dbReference type="AlphaFoldDB" id="A0A5D0QK52"/>
<keyword evidence="1" id="KW-0732">Signal</keyword>
<protein>
    <recommendedName>
        <fullName evidence="4">DUF4468 domain-containing protein</fullName>
    </recommendedName>
</protein>
<evidence type="ECO:0000313" key="3">
    <source>
        <dbReference type="Proteomes" id="UP000324358"/>
    </source>
</evidence>
<gene>
    <name evidence="2" type="ORF">ES675_16130</name>
</gene>
<reference evidence="2 3" key="1">
    <citation type="submission" date="2019-08" db="EMBL/GenBank/DDBJ databases">
        <title>Genomes of Antarctic Bizionia species.</title>
        <authorList>
            <person name="Bowman J.P."/>
        </authorList>
    </citation>
    <scope>NUCLEOTIDE SEQUENCE [LARGE SCALE GENOMIC DNA]</scope>
    <source>
        <strain evidence="2 3">APA-1</strain>
    </source>
</reference>
<dbReference type="RefSeq" id="WP_066257040.1">
    <property type="nucleotide sequence ID" value="NZ_VSKL01000012.1"/>
</dbReference>
<evidence type="ECO:0008006" key="4">
    <source>
        <dbReference type="Google" id="ProtNLM"/>
    </source>
</evidence>
<evidence type="ECO:0000256" key="1">
    <source>
        <dbReference type="SAM" id="SignalP"/>
    </source>
</evidence>
<proteinExistence type="predicted"/>
<organism evidence="2 3">
    <name type="scientific">Bizionia algoritergicola</name>
    <dbReference type="NCBI Taxonomy" id="291187"/>
    <lineage>
        <taxon>Bacteria</taxon>
        <taxon>Pseudomonadati</taxon>
        <taxon>Bacteroidota</taxon>
        <taxon>Flavobacteriia</taxon>
        <taxon>Flavobacteriales</taxon>
        <taxon>Flavobacteriaceae</taxon>
        <taxon>Bizionia</taxon>
    </lineage>
</organism>
<sequence length="171" mass="19478">MKKIFITLTLLASIITTAQDGYNLPDSNYESIFKNVTQLDSLTARQFANSIVGNSKTNYTFLSAKNRDDSATYYFIQSGLSDSEIQEQKEMGCVQCMTVNFTVYGNRYVFLNVTGSLKDLLPTWNREFLPAATPELIKESFKYREVKNRSTGVDVRLTDEGGVWQIYNWSI</sequence>
<comment type="caution">
    <text evidence="2">The sequence shown here is derived from an EMBL/GenBank/DDBJ whole genome shotgun (WGS) entry which is preliminary data.</text>
</comment>
<feature type="signal peptide" evidence="1">
    <location>
        <begin position="1"/>
        <end position="18"/>
    </location>
</feature>
<accession>A0A5D0QK52</accession>
<evidence type="ECO:0000313" key="2">
    <source>
        <dbReference type="EMBL" id="TYB69483.1"/>
    </source>
</evidence>
<keyword evidence="3" id="KW-1185">Reference proteome</keyword>